<evidence type="ECO:0000313" key="2">
    <source>
        <dbReference type="EMBL" id="KKN81703.1"/>
    </source>
</evidence>
<proteinExistence type="predicted"/>
<protein>
    <submittedName>
        <fullName evidence="2">Uncharacterized protein</fullName>
    </submittedName>
</protein>
<sequence length="38" mass="4416">MYKYNLPDPGWLAMLIIMFVVGLEIIGLFAALTWIESW</sequence>
<keyword evidence="1" id="KW-1133">Transmembrane helix</keyword>
<evidence type="ECO:0000256" key="1">
    <source>
        <dbReference type="SAM" id="Phobius"/>
    </source>
</evidence>
<organism evidence="2">
    <name type="scientific">marine sediment metagenome</name>
    <dbReference type="NCBI Taxonomy" id="412755"/>
    <lineage>
        <taxon>unclassified sequences</taxon>
        <taxon>metagenomes</taxon>
        <taxon>ecological metagenomes</taxon>
    </lineage>
</organism>
<keyword evidence="1" id="KW-0472">Membrane</keyword>
<reference evidence="2" key="1">
    <citation type="journal article" date="2015" name="Nature">
        <title>Complex archaea that bridge the gap between prokaryotes and eukaryotes.</title>
        <authorList>
            <person name="Spang A."/>
            <person name="Saw J.H."/>
            <person name="Jorgensen S.L."/>
            <person name="Zaremba-Niedzwiedzka K."/>
            <person name="Martijn J."/>
            <person name="Lind A.E."/>
            <person name="van Eijk R."/>
            <person name="Schleper C."/>
            <person name="Guy L."/>
            <person name="Ettema T.J."/>
        </authorList>
    </citation>
    <scope>NUCLEOTIDE SEQUENCE</scope>
</reference>
<name>A0A0F9WSC8_9ZZZZ</name>
<keyword evidence="1" id="KW-0812">Transmembrane</keyword>
<gene>
    <name evidence="2" type="ORF">LCGC14_0316150</name>
</gene>
<dbReference type="AlphaFoldDB" id="A0A0F9WSC8"/>
<accession>A0A0F9WSC8</accession>
<feature type="transmembrane region" description="Helical" evidence="1">
    <location>
        <begin position="12"/>
        <end position="35"/>
    </location>
</feature>
<dbReference type="EMBL" id="LAZR01000211">
    <property type="protein sequence ID" value="KKN81703.1"/>
    <property type="molecule type" value="Genomic_DNA"/>
</dbReference>
<comment type="caution">
    <text evidence="2">The sequence shown here is derived from an EMBL/GenBank/DDBJ whole genome shotgun (WGS) entry which is preliminary data.</text>
</comment>